<dbReference type="AlphaFoldDB" id="A0A835IRB4"/>
<reference evidence="2 3" key="1">
    <citation type="submission" date="2020-10" db="EMBL/GenBank/DDBJ databases">
        <title>The Coptis chinensis genome and diversification of protoberbering-type alkaloids.</title>
        <authorList>
            <person name="Wang B."/>
            <person name="Shu S."/>
            <person name="Song C."/>
            <person name="Liu Y."/>
        </authorList>
    </citation>
    <scope>NUCLEOTIDE SEQUENCE [LARGE SCALE GENOMIC DNA]</scope>
    <source>
        <strain evidence="2">HL-2020</strain>
        <tissue evidence="2">Leaf</tissue>
    </source>
</reference>
<proteinExistence type="predicted"/>
<organism evidence="2 3">
    <name type="scientific">Coptis chinensis</name>
    <dbReference type="NCBI Taxonomy" id="261450"/>
    <lineage>
        <taxon>Eukaryota</taxon>
        <taxon>Viridiplantae</taxon>
        <taxon>Streptophyta</taxon>
        <taxon>Embryophyta</taxon>
        <taxon>Tracheophyta</taxon>
        <taxon>Spermatophyta</taxon>
        <taxon>Magnoliopsida</taxon>
        <taxon>Ranunculales</taxon>
        <taxon>Ranunculaceae</taxon>
        <taxon>Coptidoideae</taxon>
        <taxon>Coptis</taxon>
    </lineage>
</organism>
<evidence type="ECO:0000313" key="2">
    <source>
        <dbReference type="EMBL" id="KAF9623675.1"/>
    </source>
</evidence>
<keyword evidence="3" id="KW-1185">Reference proteome</keyword>
<keyword evidence="1" id="KW-1133">Transmembrane helix</keyword>
<gene>
    <name evidence="2" type="ORF">IFM89_003707</name>
</gene>
<dbReference type="Proteomes" id="UP000631114">
    <property type="component" value="Unassembled WGS sequence"/>
</dbReference>
<name>A0A835IRB4_9MAGN</name>
<dbReference type="OrthoDB" id="10530492at2759"/>
<keyword evidence="1" id="KW-0472">Membrane</keyword>
<dbReference type="EMBL" id="JADFTS010000001">
    <property type="protein sequence ID" value="KAF9623675.1"/>
    <property type="molecule type" value="Genomic_DNA"/>
</dbReference>
<sequence>MIEKLEHMVIFGVVYISFYLDIALPPGLKRRVERGNVYSMPPLVGPTFLITINEILPLIQKYKIVHLNKTDARLANNGLPSDI</sequence>
<accession>A0A835IRB4</accession>
<evidence type="ECO:0000256" key="1">
    <source>
        <dbReference type="SAM" id="Phobius"/>
    </source>
</evidence>
<comment type="caution">
    <text evidence="2">The sequence shown here is derived from an EMBL/GenBank/DDBJ whole genome shotgun (WGS) entry which is preliminary data.</text>
</comment>
<keyword evidence="1" id="KW-0812">Transmembrane</keyword>
<evidence type="ECO:0000313" key="3">
    <source>
        <dbReference type="Proteomes" id="UP000631114"/>
    </source>
</evidence>
<protein>
    <submittedName>
        <fullName evidence="2">Uncharacterized protein</fullName>
    </submittedName>
</protein>
<feature type="transmembrane region" description="Helical" evidence="1">
    <location>
        <begin position="6"/>
        <end position="24"/>
    </location>
</feature>